<dbReference type="SUPFAM" id="SSF81383">
    <property type="entry name" value="F-box domain"/>
    <property type="match status" value="1"/>
</dbReference>
<reference evidence="3" key="2">
    <citation type="submission" date="2021-12" db="EMBL/GenBank/DDBJ databases">
        <title>Resequencing data analysis of finger millet.</title>
        <authorList>
            <person name="Hatakeyama M."/>
            <person name="Aluri S."/>
            <person name="Balachadran M.T."/>
            <person name="Sivarajan S.R."/>
            <person name="Poveda L."/>
            <person name="Shimizu-Inatsugi R."/>
            <person name="Schlapbach R."/>
            <person name="Sreeman S.M."/>
            <person name="Shimizu K.K."/>
        </authorList>
    </citation>
    <scope>NUCLEOTIDE SEQUENCE</scope>
</reference>
<gene>
    <name evidence="3" type="primary">ga02043</name>
    <name evidence="2" type="synonym">ga01356</name>
    <name evidence="2" type="ORF">PR202_ga01356</name>
    <name evidence="3" type="ORF">PR202_ga02043</name>
</gene>
<dbReference type="AlphaFoldDB" id="A0AAV5BKB1"/>
<reference evidence="3" key="1">
    <citation type="journal article" date="2018" name="DNA Res.">
        <title>Multiple hybrid de novo genome assembly of finger millet, an orphan allotetraploid crop.</title>
        <authorList>
            <person name="Hatakeyama M."/>
            <person name="Aluri S."/>
            <person name="Balachadran M.T."/>
            <person name="Sivarajan S.R."/>
            <person name="Patrignani A."/>
            <person name="Gruter S."/>
            <person name="Poveda L."/>
            <person name="Shimizu-Inatsugi R."/>
            <person name="Baeten J."/>
            <person name="Francoijs K.J."/>
            <person name="Nataraja K.N."/>
            <person name="Reddy Y.A.N."/>
            <person name="Phadnis S."/>
            <person name="Ravikumar R.L."/>
            <person name="Schlapbach R."/>
            <person name="Sreeman S.M."/>
            <person name="Shimizu K.K."/>
        </authorList>
    </citation>
    <scope>NUCLEOTIDE SEQUENCE</scope>
</reference>
<dbReference type="EMBL" id="BQKI01000001">
    <property type="protein sequence ID" value="GJM85581.1"/>
    <property type="molecule type" value="Genomic_DNA"/>
</dbReference>
<dbReference type="Proteomes" id="UP001054889">
    <property type="component" value="Unassembled WGS sequence"/>
</dbReference>
<dbReference type="PANTHER" id="PTHR34591:SF60">
    <property type="entry name" value="OS01G0824700 PROTEIN"/>
    <property type="match status" value="1"/>
</dbReference>
<proteinExistence type="predicted"/>
<dbReference type="PANTHER" id="PTHR34591">
    <property type="entry name" value="OS03G0653100 PROTEIN-RELATED"/>
    <property type="match status" value="1"/>
</dbReference>
<feature type="domain" description="F-box" evidence="1">
    <location>
        <begin position="5"/>
        <end position="45"/>
    </location>
</feature>
<organism evidence="3 4">
    <name type="scientific">Eleusine coracana subsp. coracana</name>
    <dbReference type="NCBI Taxonomy" id="191504"/>
    <lineage>
        <taxon>Eukaryota</taxon>
        <taxon>Viridiplantae</taxon>
        <taxon>Streptophyta</taxon>
        <taxon>Embryophyta</taxon>
        <taxon>Tracheophyta</taxon>
        <taxon>Spermatophyta</taxon>
        <taxon>Magnoliopsida</taxon>
        <taxon>Liliopsida</taxon>
        <taxon>Poales</taxon>
        <taxon>Poaceae</taxon>
        <taxon>PACMAD clade</taxon>
        <taxon>Chloridoideae</taxon>
        <taxon>Cynodonteae</taxon>
        <taxon>Eleusininae</taxon>
        <taxon>Eleusine</taxon>
    </lineage>
</organism>
<name>A0AAV5BKB1_ELECO</name>
<evidence type="ECO:0000313" key="3">
    <source>
        <dbReference type="EMBL" id="GJM86209.1"/>
    </source>
</evidence>
<dbReference type="InterPro" id="IPR036047">
    <property type="entry name" value="F-box-like_dom_sf"/>
</dbReference>
<dbReference type="EMBL" id="BQKI01000001">
    <property type="protein sequence ID" value="GJM86209.1"/>
    <property type="molecule type" value="Genomic_DNA"/>
</dbReference>
<evidence type="ECO:0000313" key="2">
    <source>
        <dbReference type="EMBL" id="GJM85581.1"/>
    </source>
</evidence>
<comment type="caution">
    <text evidence="3">The sequence shown here is derived from an EMBL/GenBank/DDBJ whole genome shotgun (WGS) entry which is preliminary data.</text>
</comment>
<dbReference type="Pfam" id="PF00646">
    <property type="entry name" value="F-box"/>
    <property type="match status" value="1"/>
</dbReference>
<evidence type="ECO:0000259" key="1">
    <source>
        <dbReference type="SMART" id="SM00256"/>
    </source>
</evidence>
<evidence type="ECO:0000313" key="4">
    <source>
        <dbReference type="Proteomes" id="UP001054889"/>
    </source>
</evidence>
<dbReference type="SMART" id="SM00256">
    <property type="entry name" value="FBOX"/>
    <property type="match status" value="1"/>
</dbReference>
<sequence length="209" mass="23514">MTDLLPRDVLTDILRRVAPCGLAISRCVCKPWCNIIDTHRLLHVDLLPHLIGGIFINFHDLCLSSEFFSRPSTGPIVSGNFNYLPHASVVRDHCNGLLLLHCYAYEPATLYYVVNPTTQEDDVDLGMVDVGNLYLAFDPTLSSHFEVLLIPKASASRHRTELDPRVKGMEWPSSPYMLHVFSSRAKQWKERPFVRGDEAAGTLTNLRPG</sequence>
<keyword evidence="4" id="KW-1185">Reference proteome</keyword>
<dbReference type="InterPro" id="IPR001810">
    <property type="entry name" value="F-box_dom"/>
</dbReference>
<protein>
    <recommendedName>
        <fullName evidence="1">F-box domain-containing protein</fullName>
    </recommendedName>
</protein>
<accession>A0AAV5BKB1</accession>